<dbReference type="EC" id="2.6.1.98" evidence="2"/>
<dbReference type="SUPFAM" id="SSF53383">
    <property type="entry name" value="PLP-dependent transferases"/>
    <property type="match status" value="1"/>
</dbReference>
<dbReference type="InterPro" id="IPR000653">
    <property type="entry name" value="DegT/StrS_aminotransferase"/>
</dbReference>
<evidence type="ECO:0000256" key="1">
    <source>
        <dbReference type="RuleBase" id="RU004508"/>
    </source>
</evidence>
<dbReference type="AlphaFoldDB" id="A0A087RMG8"/>
<dbReference type="Gene3D" id="3.40.640.10">
    <property type="entry name" value="Type I PLP-dependent aspartate aminotransferase-like (Major domain)"/>
    <property type="match status" value="1"/>
</dbReference>
<dbReference type="CDD" id="cd00616">
    <property type="entry name" value="AHBA_syn"/>
    <property type="match status" value="1"/>
</dbReference>
<keyword evidence="1" id="KW-0663">Pyridoxal phosphate</keyword>
<evidence type="ECO:0000313" key="2">
    <source>
        <dbReference type="EMBL" id="KFM14672.1"/>
    </source>
</evidence>
<proteinExistence type="inferred from homology"/>
<sequence length="377" mass="41431">MRSDCLYTVVLRTKFVKIPINTPVLGKEELSAVVSVVKSGGLTSASKDGGKNVQEFEKSVRTFTKSKYAVSVNSGTAALQAALYALDIKKGDEVIVPSFTFVASANAIASTGAKPVFADILKENFTIDPESIAKKITRKTKAIMPVHLYGHISSIGKIKEIAKKHNLSVVEDAAQSLGSTLKGKQTGTFFELGCYSLYPGKVMTSGEGGVIVTNNKKLYDKLQMIRNHGMVKGYDSKIFGLNLRLPEINAAIAKIQIKKLPKFIQSRRRNAKLLSELLSDTKIKIPFEGKNEKFNWSLYTIATKNRDSILKKLNSKGIGAAVYYPTPVHKIPIYKIKSKLANTDWASKHVLSLPVHPKVSVKNIEYIAKSVRDLVNE</sequence>
<organism evidence="2 3">
    <name type="scientific">Marine Group I thaumarchaeote SCGC AAA799-D11</name>
    <dbReference type="NCBI Taxonomy" id="1502291"/>
    <lineage>
        <taxon>Archaea</taxon>
        <taxon>Nitrososphaerota</taxon>
        <taxon>Marine Group I</taxon>
    </lineage>
</organism>
<keyword evidence="3" id="KW-1185">Reference proteome</keyword>
<protein>
    <submittedName>
        <fullName evidence="2">UDP-2-acetamido-2-deoxy-ribo-hexuluronate aminotransferase protein</fullName>
        <ecNumber evidence="2">2.6.1.98</ecNumber>
    </submittedName>
</protein>
<dbReference type="PANTHER" id="PTHR30244">
    <property type="entry name" value="TRANSAMINASE"/>
    <property type="match status" value="1"/>
</dbReference>
<reference evidence="2 3" key="1">
    <citation type="submission" date="2014-06" db="EMBL/GenBank/DDBJ databases">
        <authorList>
            <person name="Ngugi D.K."/>
            <person name="Blom J."/>
            <person name="Alam I."/>
            <person name="Rashid M."/>
            <person name="Baalawi W."/>
            <person name="Zhang G."/>
            <person name="Hikmawan T."/>
            <person name="Guan Y."/>
            <person name="Antunes A."/>
            <person name="Siam R."/>
            <person name="El-Dorry H."/>
            <person name="Bajic V."/>
            <person name="Stingl U."/>
        </authorList>
    </citation>
    <scope>NUCLEOTIDE SEQUENCE [LARGE SCALE GENOMIC DNA]</scope>
    <source>
        <strain evidence="2">SCGC AAA799-D11</strain>
    </source>
</reference>
<keyword evidence="2" id="KW-0032">Aminotransferase</keyword>
<dbReference type="InterPro" id="IPR015424">
    <property type="entry name" value="PyrdxlP-dep_Trfase"/>
</dbReference>
<dbReference type="STRING" id="1502291.AAA799D11_01678"/>
<gene>
    <name evidence="2" type="ORF">AAA799D11_01678</name>
</gene>
<comment type="similarity">
    <text evidence="1">Belongs to the DegT/DnrJ/EryC1 family.</text>
</comment>
<dbReference type="PATRIC" id="fig|1502291.3.peg.1508"/>
<dbReference type="EMBL" id="JOSY01000074">
    <property type="protein sequence ID" value="KFM14672.1"/>
    <property type="molecule type" value="Genomic_DNA"/>
</dbReference>
<dbReference type="Pfam" id="PF01041">
    <property type="entry name" value="DegT_DnrJ_EryC1"/>
    <property type="match status" value="1"/>
</dbReference>
<dbReference type="Gene3D" id="3.90.1150.10">
    <property type="entry name" value="Aspartate Aminotransferase, domain 1"/>
    <property type="match status" value="1"/>
</dbReference>
<keyword evidence="2" id="KW-0808">Transferase</keyword>
<comment type="caution">
    <text evidence="2">The sequence shown here is derived from an EMBL/GenBank/DDBJ whole genome shotgun (WGS) entry which is preliminary data.</text>
</comment>
<dbReference type="GO" id="GO:0008483">
    <property type="term" value="F:transaminase activity"/>
    <property type="evidence" value="ECO:0007669"/>
    <property type="project" value="UniProtKB-KW"/>
</dbReference>
<dbReference type="InterPro" id="IPR015421">
    <property type="entry name" value="PyrdxlP-dep_Trfase_major"/>
</dbReference>
<evidence type="ECO:0000313" key="3">
    <source>
        <dbReference type="Proteomes" id="UP000029386"/>
    </source>
</evidence>
<dbReference type="InterPro" id="IPR015422">
    <property type="entry name" value="PyrdxlP-dep_Trfase_small"/>
</dbReference>
<name>A0A087RMG8_9ARCH</name>
<dbReference type="GO" id="GO:0000271">
    <property type="term" value="P:polysaccharide biosynthetic process"/>
    <property type="evidence" value="ECO:0007669"/>
    <property type="project" value="TreeGrafter"/>
</dbReference>
<dbReference type="PIRSF" id="PIRSF000390">
    <property type="entry name" value="PLP_StrS"/>
    <property type="match status" value="1"/>
</dbReference>
<dbReference type="GO" id="GO:0030170">
    <property type="term" value="F:pyridoxal phosphate binding"/>
    <property type="evidence" value="ECO:0007669"/>
    <property type="project" value="TreeGrafter"/>
</dbReference>
<dbReference type="Proteomes" id="UP000029386">
    <property type="component" value="Unassembled WGS sequence"/>
</dbReference>
<dbReference type="PANTHER" id="PTHR30244:SF34">
    <property type="entry name" value="DTDP-4-AMINO-4,6-DIDEOXYGALACTOSE TRANSAMINASE"/>
    <property type="match status" value="1"/>
</dbReference>
<accession>A0A087RMG8</accession>